<dbReference type="Proteomes" id="UP000635278">
    <property type="component" value="Unassembled WGS sequence"/>
</dbReference>
<comment type="caution">
    <text evidence="1">The sequence shown here is derived from an EMBL/GenBank/DDBJ whole genome shotgun (WGS) entry which is preliminary data.</text>
</comment>
<gene>
    <name evidence="1" type="ORF">GOB93_09975</name>
</gene>
<accession>A0ABX0JST8</accession>
<dbReference type="Pfam" id="PF13618">
    <property type="entry name" value="Gluconate_2-dh3"/>
    <property type="match status" value="1"/>
</dbReference>
<organism evidence="1 2">
    <name type="scientific">Acetobacter musti</name>
    <dbReference type="NCBI Taxonomy" id="864732"/>
    <lineage>
        <taxon>Bacteria</taxon>
        <taxon>Pseudomonadati</taxon>
        <taxon>Pseudomonadota</taxon>
        <taxon>Alphaproteobacteria</taxon>
        <taxon>Acetobacterales</taxon>
        <taxon>Acetobacteraceae</taxon>
        <taxon>Acetobacter</taxon>
    </lineage>
</organism>
<dbReference type="PROSITE" id="PS51318">
    <property type="entry name" value="TAT"/>
    <property type="match status" value="1"/>
</dbReference>
<protein>
    <submittedName>
        <fullName evidence="1">Gluconate 2-dehydrogenase subunit 3 family protein</fullName>
    </submittedName>
</protein>
<reference evidence="1 2" key="1">
    <citation type="journal article" date="2020" name="Int. J. Syst. Evol. Microbiol.">
        <title>Novel acetic acid bacteria from cider fermentations: Acetobacter conturbans sp. nov. and Acetobacter fallax sp. nov.</title>
        <authorList>
            <person name="Sombolestani A.S."/>
            <person name="Cleenwerck I."/>
            <person name="Cnockaert M."/>
            <person name="Borremans W."/>
            <person name="Wieme A.D."/>
            <person name="De Vuyst L."/>
            <person name="Vandamme P."/>
        </authorList>
    </citation>
    <scope>NUCLEOTIDE SEQUENCE [LARGE SCALE GENOMIC DNA]</scope>
    <source>
        <strain evidence="1 2">LMG 30640</strain>
    </source>
</reference>
<name>A0ABX0JST8_9PROT</name>
<keyword evidence="2" id="KW-1185">Reference proteome</keyword>
<evidence type="ECO:0000313" key="1">
    <source>
        <dbReference type="EMBL" id="NHN84967.1"/>
    </source>
</evidence>
<dbReference type="InterPro" id="IPR027056">
    <property type="entry name" value="Gluconate_2DH_su3"/>
</dbReference>
<dbReference type="EMBL" id="WOTB01000011">
    <property type="protein sequence ID" value="NHN84967.1"/>
    <property type="molecule type" value="Genomic_DNA"/>
</dbReference>
<sequence length="226" mass="24478">MPPSLLSRRNLLQTLAGATALTACARLAEAAPPESAYRPVFFTTDEWRFLHAACDRLIPHDASGPGAIELGVPEFIDRQMETPYAYGALWYMQGPHVTGPANLGYQLPYTPRDIYRRGIAGARALALQMHNAEFASLDAATRDAFLTELETGTHQFGDLPASTFFGHLLGNTQEGAFADPIHGGNKGLGGWAMTGFPGARADFMDWVDQYGREYPLGSVSISGETI</sequence>
<proteinExistence type="predicted"/>
<dbReference type="RefSeq" id="WP_173583358.1">
    <property type="nucleotide sequence ID" value="NZ_WOTB01000011.1"/>
</dbReference>
<evidence type="ECO:0000313" key="2">
    <source>
        <dbReference type="Proteomes" id="UP000635278"/>
    </source>
</evidence>
<dbReference type="InterPro" id="IPR006311">
    <property type="entry name" value="TAT_signal"/>
</dbReference>